<organism evidence="4 5">
    <name type="scientific">Metaclostridioides mangenotii</name>
    <dbReference type="NCBI Taxonomy" id="1540"/>
    <lineage>
        <taxon>Bacteria</taxon>
        <taxon>Bacillati</taxon>
        <taxon>Bacillota</taxon>
        <taxon>Clostridia</taxon>
        <taxon>Peptostreptococcales</taxon>
        <taxon>Peptostreptococcaceae</taxon>
        <taxon>Metaclostridioides</taxon>
    </lineage>
</organism>
<dbReference type="InterPro" id="IPR058531">
    <property type="entry name" value="Baseplate_J_M"/>
</dbReference>
<evidence type="ECO:0000313" key="5">
    <source>
        <dbReference type="Proteomes" id="UP000767291"/>
    </source>
</evidence>
<keyword evidence="5" id="KW-1185">Reference proteome</keyword>
<dbReference type="PANTHER" id="PTHR37829:SF3">
    <property type="entry name" value="PROTEIN JAYE-RELATED"/>
    <property type="match status" value="1"/>
</dbReference>
<comment type="similarity">
    <text evidence="1">Belongs to the Mu gp47/PBSX XkdT family.</text>
</comment>
<dbReference type="InterPro" id="IPR052399">
    <property type="entry name" value="Phage_Baseplate_Assmbl_Protein"/>
</dbReference>
<evidence type="ECO:0000256" key="1">
    <source>
        <dbReference type="ARBA" id="ARBA00038087"/>
    </source>
</evidence>
<gene>
    <name evidence="4" type="ORF">J2Z43_001033</name>
</gene>
<dbReference type="RefSeq" id="WP_234925969.1">
    <property type="nucleotide sequence ID" value="NZ_BAAACS010000012.1"/>
</dbReference>
<dbReference type="Proteomes" id="UP000767291">
    <property type="component" value="Unassembled WGS sequence"/>
</dbReference>
<evidence type="ECO:0000259" key="2">
    <source>
        <dbReference type="Pfam" id="PF26078"/>
    </source>
</evidence>
<evidence type="ECO:0000259" key="3">
    <source>
        <dbReference type="Pfam" id="PF26079"/>
    </source>
</evidence>
<protein>
    <submittedName>
        <fullName evidence="4">Phage protein gp47/JayE</fullName>
    </submittedName>
</protein>
<accession>A0ABS4E9M2</accession>
<dbReference type="Pfam" id="PF26079">
    <property type="entry name" value="Baseplate_J_C"/>
    <property type="match status" value="1"/>
</dbReference>
<dbReference type="InterPro" id="IPR058530">
    <property type="entry name" value="Baseplate_J-like_C"/>
</dbReference>
<name>A0ABS4E9M2_9FIRM</name>
<dbReference type="Pfam" id="PF26078">
    <property type="entry name" value="Baseplate_J_M"/>
    <property type="match status" value="1"/>
</dbReference>
<sequence>MIYSDVSFNAILSRMLDQVPDTMDKREGSIIYDALAPAALELAHCYVDLEDFFNECFVDTSSRYYLELKCKERGITPYPATYAVGKAEFDKEVPIGNRFSLGSVSFVVVEKISDLVYKVECEQPGESGNVTGRLIAIDFVQDLETSILTQIIIHGEEEEETESLRKRYYNSLDAQAYGGNTADYKEKVQGYQDVGGVKVYPCWNGGGTVKIVFSDSKGEAPSQEFVDIMQDIIDPIEKTGEGIGIAPIGHKVTVEGVTDQVINIGLDLLYKDGYTFEDVKGSIEEVIRLYLEELNLSWADEDNIIVRKSRIETRLIDLTGILDVTKIIINNVDENFTVESNSIAVFGSVGEIDA</sequence>
<dbReference type="EMBL" id="JAGGJX010000001">
    <property type="protein sequence ID" value="MBP1854643.1"/>
    <property type="molecule type" value="Genomic_DNA"/>
</dbReference>
<feature type="domain" description="Baseplate J-like central" evidence="2">
    <location>
        <begin position="176"/>
        <end position="255"/>
    </location>
</feature>
<evidence type="ECO:0000313" key="4">
    <source>
        <dbReference type="EMBL" id="MBP1854643.1"/>
    </source>
</evidence>
<reference evidence="4 5" key="1">
    <citation type="submission" date="2021-03" db="EMBL/GenBank/DDBJ databases">
        <title>Genomic Encyclopedia of Type Strains, Phase IV (KMG-IV): sequencing the most valuable type-strain genomes for metagenomic binning, comparative biology and taxonomic classification.</title>
        <authorList>
            <person name="Goeker M."/>
        </authorList>
    </citation>
    <scope>NUCLEOTIDE SEQUENCE [LARGE SCALE GENOMIC DNA]</scope>
    <source>
        <strain evidence="4 5">DSM 1289</strain>
    </source>
</reference>
<comment type="caution">
    <text evidence="4">The sequence shown here is derived from an EMBL/GenBank/DDBJ whole genome shotgun (WGS) entry which is preliminary data.</text>
</comment>
<proteinExistence type="inferred from homology"/>
<feature type="domain" description="Baseplate J-like C-terminal" evidence="3">
    <location>
        <begin position="262"/>
        <end position="349"/>
    </location>
</feature>
<dbReference type="PANTHER" id="PTHR37829">
    <property type="entry name" value="PHAGE-LIKE ELEMENT PBSX PROTEIN XKDT"/>
    <property type="match status" value="1"/>
</dbReference>